<reference evidence="4" key="1">
    <citation type="submission" date="2011-07" db="EMBL/GenBank/DDBJ databases">
        <authorList>
            <consortium name="Caenorhabditis brenneri Sequencing and Analysis Consortium"/>
            <person name="Wilson R.K."/>
        </authorList>
    </citation>
    <scope>NUCLEOTIDE SEQUENCE [LARGE SCALE GENOMIC DNA]</scope>
    <source>
        <strain evidence="4">PB2801</strain>
    </source>
</reference>
<dbReference type="eggNOG" id="KOG0817">
    <property type="taxonomic scope" value="Eukaryota"/>
</dbReference>
<dbReference type="InterPro" id="IPR035984">
    <property type="entry name" value="Acyl-CoA-binding_sf"/>
</dbReference>
<dbReference type="Proteomes" id="UP000008068">
    <property type="component" value="Unassembled WGS sequence"/>
</dbReference>
<dbReference type="GO" id="GO:0006631">
    <property type="term" value="P:fatty acid metabolic process"/>
    <property type="evidence" value="ECO:0007669"/>
    <property type="project" value="TreeGrafter"/>
</dbReference>
<organism evidence="4">
    <name type="scientific">Caenorhabditis brenneri</name>
    <name type="common">Nematode worm</name>
    <dbReference type="NCBI Taxonomy" id="135651"/>
    <lineage>
        <taxon>Eukaryota</taxon>
        <taxon>Metazoa</taxon>
        <taxon>Ecdysozoa</taxon>
        <taxon>Nematoda</taxon>
        <taxon>Chromadorea</taxon>
        <taxon>Rhabditida</taxon>
        <taxon>Rhabditina</taxon>
        <taxon>Rhabditomorpha</taxon>
        <taxon>Rhabditoidea</taxon>
        <taxon>Rhabditidae</taxon>
        <taxon>Peloderinae</taxon>
        <taxon>Caenorhabditis</taxon>
    </lineage>
</organism>
<proteinExistence type="predicted"/>
<evidence type="ECO:0000313" key="4">
    <source>
        <dbReference type="Proteomes" id="UP000008068"/>
    </source>
</evidence>
<protein>
    <recommendedName>
        <fullName evidence="2">ACB domain-containing protein</fullName>
    </recommendedName>
</protein>
<dbReference type="Gene3D" id="1.20.80.10">
    <property type="match status" value="1"/>
</dbReference>
<dbReference type="SUPFAM" id="SSF47027">
    <property type="entry name" value="Acyl-CoA binding protein"/>
    <property type="match status" value="1"/>
</dbReference>
<dbReference type="Pfam" id="PF00887">
    <property type="entry name" value="ACBP"/>
    <property type="match status" value="1"/>
</dbReference>
<keyword evidence="1" id="KW-0446">Lipid-binding</keyword>
<evidence type="ECO:0000313" key="3">
    <source>
        <dbReference type="EMBL" id="EGT60156.1"/>
    </source>
</evidence>
<keyword evidence="4" id="KW-1185">Reference proteome</keyword>
<dbReference type="FunCoup" id="G0NGT4">
    <property type="interactions" value="10"/>
</dbReference>
<dbReference type="OrthoDB" id="71307at2759"/>
<dbReference type="OMA" id="CNTEQPY"/>
<dbReference type="GO" id="GO:0005737">
    <property type="term" value="C:cytoplasm"/>
    <property type="evidence" value="ECO:0007669"/>
    <property type="project" value="TreeGrafter"/>
</dbReference>
<dbReference type="EMBL" id="GL379882">
    <property type="protein sequence ID" value="EGT60156.1"/>
    <property type="molecule type" value="Genomic_DNA"/>
</dbReference>
<evidence type="ECO:0000256" key="1">
    <source>
        <dbReference type="ARBA" id="ARBA00023121"/>
    </source>
</evidence>
<accession>G0NGT4</accession>
<dbReference type="PANTHER" id="PTHR23310">
    <property type="entry name" value="ACYL-COA-BINDING PROTEIN, ACBP"/>
    <property type="match status" value="1"/>
</dbReference>
<feature type="domain" description="ACB" evidence="2">
    <location>
        <begin position="5"/>
        <end position="109"/>
    </location>
</feature>
<name>G0NGT4_CAEBE</name>
<dbReference type="STRING" id="135651.G0NGT4"/>
<dbReference type="HOGENOM" id="CLU_118853_1_1_1"/>
<dbReference type="PANTHER" id="PTHR23310:SF77">
    <property type="entry name" value="LD25952P"/>
    <property type="match status" value="1"/>
</dbReference>
<dbReference type="PROSITE" id="PS51228">
    <property type="entry name" value="ACB_2"/>
    <property type="match status" value="1"/>
</dbReference>
<dbReference type="GO" id="GO:0000062">
    <property type="term" value="F:fatty-acyl-CoA binding"/>
    <property type="evidence" value="ECO:0007669"/>
    <property type="project" value="InterPro"/>
</dbReference>
<sequence length="161" mass="18736">MGKTLDEQFESAVWIIQALPKDGELDYFFVRIFLRIEGPIKTTVNDQLLMYSLYKQATIGRCNTEQPYFFKIEERLKWNAWNELGDMEKDEAKARYVEKMLQLCDKAEEEHDLMNFLNDPTVADLLPKQTQLREHFANLGRTTVKGFEGETVTVNGVSISF</sequence>
<dbReference type="InParanoid" id="G0NGT4"/>
<dbReference type="AlphaFoldDB" id="G0NGT4"/>
<evidence type="ECO:0000259" key="2">
    <source>
        <dbReference type="PROSITE" id="PS51228"/>
    </source>
</evidence>
<dbReference type="InterPro" id="IPR014352">
    <property type="entry name" value="FERM/acyl-CoA-bd_prot_sf"/>
</dbReference>
<dbReference type="InterPro" id="IPR000582">
    <property type="entry name" value="Acyl-CoA-binding_protein"/>
</dbReference>
<gene>
    <name evidence="3" type="ORF">CAEBREN_13859</name>
</gene>